<keyword evidence="2" id="KW-1185">Reference proteome</keyword>
<name>U1YG85_ANEAE</name>
<comment type="caution">
    <text evidence="1">The sequence shown here is derived from an EMBL/GenBank/DDBJ whole genome shotgun (WGS) entry which is preliminary data.</text>
</comment>
<reference evidence="1 2" key="1">
    <citation type="submission" date="2013-08" db="EMBL/GenBank/DDBJ databases">
        <authorList>
            <person name="Weinstock G."/>
            <person name="Sodergren E."/>
            <person name="Wylie T."/>
            <person name="Fulton L."/>
            <person name="Fulton R."/>
            <person name="Fronick C."/>
            <person name="O'Laughlin M."/>
            <person name="Godfrey J."/>
            <person name="Miner T."/>
            <person name="Herter B."/>
            <person name="Appelbaum E."/>
            <person name="Cordes M."/>
            <person name="Lek S."/>
            <person name="Wollam A."/>
            <person name="Pepin K.H."/>
            <person name="Palsikar V.B."/>
            <person name="Mitreva M."/>
            <person name="Wilson R.K."/>
        </authorList>
    </citation>
    <scope>NUCLEOTIDE SEQUENCE [LARGE SCALE GENOMIC DNA]</scope>
    <source>
        <strain evidence="1 2">ATCC 12856</strain>
    </source>
</reference>
<evidence type="ECO:0000313" key="1">
    <source>
        <dbReference type="EMBL" id="ERI11097.1"/>
    </source>
</evidence>
<protein>
    <submittedName>
        <fullName evidence="1">Uncharacterized protein</fullName>
    </submittedName>
</protein>
<dbReference type="PATRIC" id="fig|649747.3.peg.727"/>
<proteinExistence type="predicted"/>
<dbReference type="Proteomes" id="UP000016511">
    <property type="component" value="Unassembled WGS sequence"/>
</dbReference>
<gene>
    <name evidence="1" type="ORF">HMPREF0083_00800</name>
</gene>
<organism evidence="1 2">
    <name type="scientific">Aneurinibacillus aneurinilyticus ATCC 12856</name>
    <dbReference type="NCBI Taxonomy" id="649747"/>
    <lineage>
        <taxon>Bacteria</taxon>
        <taxon>Bacillati</taxon>
        <taxon>Bacillota</taxon>
        <taxon>Bacilli</taxon>
        <taxon>Bacillales</taxon>
        <taxon>Paenibacillaceae</taxon>
        <taxon>Aneurinibacillus group</taxon>
        <taxon>Aneurinibacillus</taxon>
    </lineage>
</organism>
<dbReference type="EMBL" id="AWSJ01000053">
    <property type="protein sequence ID" value="ERI11097.1"/>
    <property type="molecule type" value="Genomic_DNA"/>
</dbReference>
<evidence type="ECO:0000313" key="2">
    <source>
        <dbReference type="Proteomes" id="UP000016511"/>
    </source>
</evidence>
<dbReference type="AlphaFoldDB" id="U1YG85"/>
<sequence>MGNYADRIVWSERRDVIMMNMKIAEIVEVKVTGILPSVGR</sequence>
<dbReference type="HOGENOM" id="CLU_3284033_0_0_9"/>
<accession>U1YG85</accession>